<accession>A0A438I276</accession>
<evidence type="ECO:0000313" key="1">
    <source>
        <dbReference type="EMBL" id="RVW90809.1"/>
    </source>
</evidence>
<dbReference type="Proteomes" id="UP000288805">
    <property type="component" value="Unassembled WGS sequence"/>
</dbReference>
<dbReference type="EMBL" id="QGNW01000151">
    <property type="protein sequence ID" value="RVW90809.1"/>
    <property type="molecule type" value="Genomic_DNA"/>
</dbReference>
<protein>
    <submittedName>
        <fullName evidence="1">Uncharacterized protein</fullName>
    </submittedName>
</protein>
<comment type="caution">
    <text evidence="1">The sequence shown here is derived from an EMBL/GenBank/DDBJ whole genome shotgun (WGS) entry which is preliminary data.</text>
</comment>
<proteinExistence type="predicted"/>
<name>A0A438I276_VITVI</name>
<sequence length="63" mass="7530">MGLGFPVGFWAVCGSLALKQSWRQAYFWFIDETKDRLYVFTEVNVARLKRKIDGNRWSSWLKR</sequence>
<gene>
    <name evidence="1" type="ORF">CK203_028473</name>
</gene>
<reference evidence="1 2" key="1">
    <citation type="journal article" date="2018" name="PLoS Genet.">
        <title>Population sequencing reveals clonal diversity and ancestral inbreeding in the grapevine cultivar Chardonnay.</title>
        <authorList>
            <person name="Roach M.J."/>
            <person name="Johnson D.L."/>
            <person name="Bohlmann J."/>
            <person name="van Vuuren H.J."/>
            <person name="Jones S.J."/>
            <person name="Pretorius I.S."/>
            <person name="Schmidt S.A."/>
            <person name="Borneman A.R."/>
        </authorList>
    </citation>
    <scope>NUCLEOTIDE SEQUENCE [LARGE SCALE GENOMIC DNA]</scope>
    <source>
        <strain evidence="2">cv. Chardonnay</strain>
        <tissue evidence="1">Leaf</tissue>
    </source>
</reference>
<evidence type="ECO:0000313" key="2">
    <source>
        <dbReference type="Proteomes" id="UP000288805"/>
    </source>
</evidence>
<dbReference type="AlphaFoldDB" id="A0A438I276"/>
<organism evidence="1 2">
    <name type="scientific">Vitis vinifera</name>
    <name type="common">Grape</name>
    <dbReference type="NCBI Taxonomy" id="29760"/>
    <lineage>
        <taxon>Eukaryota</taxon>
        <taxon>Viridiplantae</taxon>
        <taxon>Streptophyta</taxon>
        <taxon>Embryophyta</taxon>
        <taxon>Tracheophyta</taxon>
        <taxon>Spermatophyta</taxon>
        <taxon>Magnoliopsida</taxon>
        <taxon>eudicotyledons</taxon>
        <taxon>Gunneridae</taxon>
        <taxon>Pentapetalae</taxon>
        <taxon>rosids</taxon>
        <taxon>Vitales</taxon>
        <taxon>Vitaceae</taxon>
        <taxon>Viteae</taxon>
        <taxon>Vitis</taxon>
    </lineage>
</organism>